<dbReference type="FunFam" id="3.30.160.60:FF:000081">
    <property type="entry name" value="Zinc finger homeobox protein 4"/>
    <property type="match status" value="1"/>
</dbReference>
<evidence type="ECO:0000256" key="8">
    <source>
        <dbReference type="ARBA" id="ARBA00023242"/>
    </source>
</evidence>
<accession>A0A3M7P8Q2</accession>
<keyword evidence="4 9" id="KW-0863">Zinc-finger</keyword>
<dbReference type="Pfam" id="PF00096">
    <property type="entry name" value="zf-C2H2"/>
    <property type="match status" value="1"/>
</dbReference>
<evidence type="ECO:0000256" key="10">
    <source>
        <dbReference type="SAM" id="MobiDB-lite"/>
    </source>
</evidence>
<evidence type="ECO:0000256" key="4">
    <source>
        <dbReference type="ARBA" id="ARBA00022771"/>
    </source>
</evidence>
<dbReference type="GO" id="GO:0000981">
    <property type="term" value="F:DNA-binding transcription factor activity, RNA polymerase II-specific"/>
    <property type="evidence" value="ECO:0007669"/>
    <property type="project" value="TreeGrafter"/>
</dbReference>
<evidence type="ECO:0000256" key="5">
    <source>
        <dbReference type="ARBA" id="ARBA00022833"/>
    </source>
</evidence>
<sequence length="475" mass="55167">MSLSDDFIRHELRSLAPQNMTRSRSQSTDSVNESVKSTINETKQSIYIDEILQDDIGHNFFCLSCCFKFEDSTSFVRHFGQHHLNQVKLTCSQEQFLKHNSFDYHFLSILIDFRIKSKFLRKYSHDLIVLNEETAFMLDELNKEENEEDDSDPSDKELSVHDENNLYDSRPKLSLLFVDFSIIKSCRIFSYLKDLFVKSYPVFKNSSEISKEVVLSDDIDRVKESNENKNPKKTSSQVFHSRNACKKLKCPKCNWHYKYRETLDIHMKEKHSTDLSQSMSQQCVYCIENIQHPRLGRGEQYKCGYKPYRCDICDYSTTTKGNLSIHMQSDKHVNNLKEIGSKSQEKSEAKEVESNDIRSIDLNRKFVNKKYLNSKMLAGNLPQDHSNNSLTTTSNKSKSILPQTEIDISLLCPLCYIGFNQQTLLENHLKESHCVVNEDTIKNLLKTGPKTEQNKTMKTSSDDELINKNQENEAN</sequence>
<dbReference type="Gene3D" id="3.30.160.60">
    <property type="entry name" value="Classic Zinc Finger"/>
    <property type="match status" value="1"/>
</dbReference>
<dbReference type="EMBL" id="REGN01012462">
    <property type="protein sequence ID" value="RMZ95349.1"/>
    <property type="molecule type" value="Genomic_DNA"/>
</dbReference>
<dbReference type="PROSITE" id="PS50157">
    <property type="entry name" value="ZINC_FINGER_C2H2_2"/>
    <property type="match status" value="1"/>
</dbReference>
<evidence type="ECO:0000259" key="11">
    <source>
        <dbReference type="PROSITE" id="PS50157"/>
    </source>
</evidence>
<dbReference type="GO" id="GO:0005634">
    <property type="term" value="C:nucleus"/>
    <property type="evidence" value="ECO:0007669"/>
    <property type="project" value="UniProtKB-SubCell"/>
</dbReference>
<dbReference type="PANTHER" id="PTHR45891">
    <property type="entry name" value="ZINC FINGER HOMEOBOX PROTEIN"/>
    <property type="match status" value="1"/>
</dbReference>
<feature type="domain" description="C2H2-type" evidence="11">
    <location>
        <begin position="308"/>
        <end position="337"/>
    </location>
</feature>
<organism evidence="12 13">
    <name type="scientific">Brachionus plicatilis</name>
    <name type="common">Marine rotifer</name>
    <name type="synonym">Brachionus muelleri</name>
    <dbReference type="NCBI Taxonomy" id="10195"/>
    <lineage>
        <taxon>Eukaryota</taxon>
        <taxon>Metazoa</taxon>
        <taxon>Spiralia</taxon>
        <taxon>Gnathifera</taxon>
        <taxon>Rotifera</taxon>
        <taxon>Eurotatoria</taxon>
        <taxon>Monogononta</taxon>
        <taxon>Pseudotrocha</taxon>
        <taxon>Ploima</taxon>
        <taxon>Brachionidae</taxon>
        <taxon>Brachionus</taxon>
    </lineage>
</organism>
<keyword evidence="3" id="KW-0677">Repeat</keyword>
<feature type="region of interest" description="Disordered" evidence="10">
    <location>
        <begin position="378"/>
        <end position="397"/>
    </location>
</feature>
<feature type="compositionally biased region" description="Polar residues" evidence="10">
    <location>
        <begin position="450"/>
        <end position="459"/>
    </location>
</feature>
<keyword evidence="8" id="KW-0539">Nucleus</keyword>
<comment type="caution">
    <text evidence="12">The sequence shown here is derived from an EMBL/GenBank/DDBJ whole genome shotgun (WGS) entry which is preliminary data.</text>
</comment>
<dbReference type="InterPro" id="IPR036236">
    <property type="entry name" value="Znf_C2H2_sf"/>
</dbReference>
<dbReference type="STRING" id="10195.A0A3M7P8Q2"/>
<dbReference type="InterPro" id="IPR051968">
    <property type="entry name" value="ZnFinger_Homeobox_TR"/>
</dbReference>
<dbReference type="SMART" id="SM00355">
    <property type="entry name" value="ZnF_C2H2"/>
    <property type="match status" value="4"/>
</dbReference>
<name>A0A3M7P8Q2_BRAPC</name>
<dbReference type="PANTHER" id="PTHR45891:SF3">
    <property type="entry name" value="ZINC FINGER PROTEIN 2"/>
    <property type="match status" value="1"/>
</dbReference>
<evidence type="ECO:0000256" key="9">
    <source>
        <dbReference type="PROSITE-ProRule" id="PRU00042"/>
    </source>
</evidence>
<keyword evidence="13" id="KW-1185">Reference proteome</keyword>
<evidence type="ECO:0000313" key="13">
    <source>
        <dbReference type="Proteomes" id="UP000276133"/>
    </source>
</evidence>
<dbReference type="SUPFAM" id="SSF57667">
    <property type="entry name" value="beta-beta-alpha zinc fingers"/>
    <property type="match status" value="1"/>
</dbReference>
<keyword evidence="5" id="KW-0862">Zinc</keyword>
<keyword evidence="7 12" id="KW-0371">Homeobox</keyword>
<protein>
    <submittedName>
        <fullName evidence="12">Zinc finger homeobox 4-like</fullName>
    </submittedName>
</protein>
<evidence type="ECO:0000256" key="3">
    <source>
        <dbReference type="ARBA" id="ARBA00022737"/>
    </source>
</evidence>
<evidence type="ECO:0000256" key="2">
    <source>
        <dbReference type="ARBA" id="ARBA00022723"/>
    </source>
</evidence>
<proteinExistence type="predicted"/>
<evidence type="ECO:0000313" key="12">
    <source>
        <dbReference type="EMBL" id="RMZ95349.1"/>
    </source>
</evidence>
<evidence type="ECO:0000256" key="1">
    <source>
        <dbReference type="ARBA" id="ARBA00004123"/>
    </source>
</evidence>
<feature type="region of interest" description="Disordered" evidence="10">
    <location>
        <begin position="449"/>
        <end position="475"/>
    </location>
</feature>
<keyword evidence="6 12" id="KW-0238">DNA-binding</keyword>
<dbReference type="GO" id="GO:0000978">
    <property type="term" value="F:RNA polymerase II cis-regulatory region sequence-specific DNA binding"/>
    <property type="evidence" value="ECO:0007669"/>
    <property type="project" value="TreeGrafter"/>
</dbReference>
<comment type="subcellular location">
    <subcellularLocation>
        <location evidence="1">Nucleus</location>
    </subcellularLocation>
</comment>
<dbReference type="GO" id="GO:0008270">
    <property type="term" value="F:zinc ion binding"/>
    <property type="evidence" value="ECO:0007669"/>
    <property type="project" value="UniProtKB-KW"/>
</dbReference>
<feature type="compositionally biased region" description="Low complexity" evidence="10">
    <location>
        <begin position="386"/>
        <end position="397"/>
    </location>
</feature>
<dbReference type="AlphaFoldDB" id="A0A3M7P8Q2"/>
<dbReference type="InterPro" id="IPR013087">
    <property type="entry name" value="Znf_C2H2_type"/>
</dbReference>
<dbReference type="OrthoDB" id="6417226at2759"/>
<keyword evidence="2" id="KW-0479">Metal-binding</keyword>
<reference evidence="12 13" key="1">
    <citation type="journal article" date="2018" name="Sci. Rep.">
        <title>Genomic signatures of local adaptation to the degree of environmental predictability in rotifers.</title>
        <authorList>
            <person name="Franch-Gras L."/>
            <person name="Hahn C."/>
            <person name="Garcia-Roger E.M."/>
            <person name="Carmona M.J."/>
            <person name="Serra M."/>
            <person name="Gomez A."/>
        </authorList>
    </citation>
    <scope>NUCLEOTIDE SEQUENCE [LARGE SCALE GENOMIC DNA]</scope>
    <source>
        <strain evidence="12">HYR1</strain>
    </source>
</reference>
<evidence type="ECO:0000256" key="6">
    <source>
        <dbReference type="ARBA" id="ARBA00023125"/>
    </source>
</evidence>
<evidence type="ECO:0000256" key="7">
    <source>
        <dbReference type="ARBA" id="ARBA00023155"/>
    </source>
</evidence>
<dbReference type="Proteomes" id="UP000276133">
    <property type="component" value="Unassembled WGS sequence"/>
</dbReference>
<gene>
    <name evidence="12" type="ORF">BpHYR1_011744</name>
</gene>
<dbReference type="PROSITE" id="PS00028">
    <property type="entry name" value="ZINC_FINGER_C2H2_1"/>
    <property type="match status" value="3"/>
</dbReference>